<feature type="chain" id="PRO_5009446443" description="CMP/dCMP-type deaminase domain-containing protein" evidence="1">
    <location>
        <begin position="22"/>
        <end position="252"/>
    </location>
</feature>
<evidence type="ECO:0000313" key="4">
    <source>
        <dbReference type="Proteomes" id="UP000178912"/>
    </source>
</evidence>
<dbReference type="PANTHER" id="PTHR11079">
    <property type="entry name" value="CYTOSINE DEAMINASE FAMILY MEMBER"/>
    <property type="match status" value="1"/>
</dbReference>
<dbReference type="GO" id="GO:0052717">
    <property type="term" value="F:tRNA-specific adenosine-34 deaminase activity"/>
    <property type="evidence" value="ECO:0007669"/>
    <property type="project" value="TreeGrafter"/>
</dbReference>
<dbReference type="CDD" id="cd01285">
    <property type="entry name" value="nucleoside_deaminase"/>
    <property type="match status" value="1"/>
</dbReference>
<dbReference type="PANTHER" id="PTHR11079:SF203">
    <property type="entry name" value="CMP_DCMP-TYPE DEAMINASE DOMAIN-CONTAINING PROTEIN"/>
    <property type="match status" value="1"/>
</dbReference>
<dbReference type="InterPro" id="IPR002125">
    <property type="entry name" value="CMP_dCMP_dom"/>
</dbReference>
<name>A0A1E1KWQ8_9HELO</name>
<dbReference type="AlphaFoldDB" id="A0A1E1KWQ8"/>
<dbReference type="SUPFAM" id="SSF53927">
    <property type="entry name" value="Cytidine deaminase-like"/>
    <property type="match status" value="1"/>
</dbReference>
<dbReference type="EMBL" id="FJUX01000057">
    <property type="protein sequence ID" value="CZT02665.1"/>
    <property type="molecule type" value="Genomic_DNA"/>
</dbReference>
<feature type="signal peptide" evidence="1">
    <location>
        <begin position="1"/>
        <end position="21"/>
    </location>
</feature>
<gene>
    <name evidence="3" type="ORF">RAG0_09701</name>
</gene>
<evidence type="ECO:0000256" key="1">
    <source>
        <dbReference type="SAM" id="SignalP"/>
    </source>
</evidence>
<evidence type="ECO:0000313" key="3">
    <source>
        <dbReference type="EMBL" id="CZT02665.1"/>
    </source>
</evidence>
<dbReference type="Pfam" id="PF00383">
    <property type="entry name" value="dCMP_cyt_deam_1"/>
    <property type="match status" value="1"/>
</dbReference>
<dbReference type="InterPro" id="IPR016193">
    <property type="entry name" value="Cytidine_deaminase-like"/>
</dbReference>
<organism evidence="3 4">
    <name type="scientific">Rhynchosporium agropyri</name>
    <dbReference type="NCBI Taxonomy" id="914238"/>
    <lineage>
        <taxon>Eukaryota</taxon>
        <taxon>Fungi</taxon>
        <taxon>Dikarya</taxon>
        <taxon>Ascomycota</taxon>
        <taxon>Pezizomycotina</taxon>
        <taxon>Leotiomycetes</taxon>
        <taxon>Helotiales</taxon>
        <taxon>Ploettnerulaceae</taxon>
        <taxon>Rhynchosporium</taxon>
    </lineage>
</organism>
<dbReference type="OrthoDB" id="408702at2759"/>
<evidence type="ECO:0000259" key="2">
    <source>
        <dbReference type="PROSITE" id="PS51747"/>
    </source>
</evidence>
<reference evidence="4" key="1">
    <citation type="submission" date="2016-03" db="EMBL/GenBank/DDBJ databases">
        <authorList>
            <person name="Guldener U."/>
        </authorList>
    </citation>
    <scope>NUCLEOTIDE SEQUENCE [LARGE SCALE GENOMIC DNA]</scope>
    <source>
        <strain evidence="4">04CH-RAC-A.6.1</strain>
    </source>
</reference>
<keyword evidence="4" id="KW-1185">Reference proteome</keyword>
<accession>A0A1E1KWQ8</accession>
<proteinExistence type="predicted"/>
<dbReference type="PROSITE" id="PS51747">
    <property type="entry name" value="CYT_DCMP_DEAMINASES_2"/>
    <property type="match status" value="1"/>
</dbReference>
<dbReference type="Gene3D" id="3.40.140.10">
    <property type="entry name" value="Cytidine Deaminase, domain 2"/>
    <property type="match status" value="1"/>
</dbReference>
<dbReference type="Proteomes" id="UP000178912">
    <property type="component" value="Unassembled WGS sequence"/>
</dbReference>
<keyword evidence="1" id="KW-0732">Signal</keyword>
<dbReference type="GO" id="GO:0002100">
    <property type="term" value="P:tRNA wobble adenosine to inosine editing"/>
    <property type="evidence" value="ECO:0007669"/>
    <property type="project" value="TreeGrafter"/>
</dbReference>
<sequence length="252" mass="27612">MLYPLSILSIILLVEIHLTSGHLNHNHNANTLHPASHTNDTIPFSTRAFWMRRANAALGELDSPCPFAAFTTVIVNHTDLSEGPHGKAVCYGVNSNRRTGNPTLHGEIAAISNCSSILTDPAGEYKSSPGEALLAFSNLSLYTNAEPCPMLTNKCASAIRWTGFSECIFGTSIDTLIAKGWRQIDVKAEEIFEKAVDLPSTTRLIQNLLANETDPYFLWQFDEMYPCPKGCERTTSGNTCAAVAKIEYTMDL</sequence>
<feature type="domain" description="CMP/dCMP-type deaminase" evidence="2">
    <location>
        <begin position="45"/>
        <end position="184"/>
    </location>
</feature>
<protein>
    <recommendedName>
        <fullName evidence="2">CMP/dCMP-type deaminase domain-containing protein</fullName>
    </recommendedName>
</protein>